<keyword evidence="3" id="KW-1185">Reference proteome</keyword>
<name>A0A4D4JWB6_9ACTN</name>
<dbReference type="EMBL" id="AP019620">
    <property type="protein sequence ID" value="BBJ45408.1"/>
    <property type="molecule type" value="Genomic_DNA"/>
</dbReference>
<evidence type="ECO:0000313" key="3">
    <source>
        <dbReference type="Proteomes" id="UP000299290"/>
    </source>
</evidence>
<dbReference type="AlphaFoldDB" id="A0A4D4JWB6"/>
<accession>A0A4D4JWB6</accession>
<dbReference type="Proteomes" id="UP000299290">
    <property type="component" value="Unassembled WGS sequence"/>
</dbReference>
<sequence>MSGGKFGSGVLGDLHLARAGELNDAFHGWLRKGVRMSVASTIAATYVLSISKSDAEMRAQ</sequence>
<evidence type="ECO:0000313" key="4">
    <source>
        <dbReference type="Proteomes" id="UP000463951"/>
    </source>
</evidence>
<evidence type="ECO:0000313" key="2">
    <source>
        <dbReference type="EMBL" id="GDY41041.1"/>
    </source>
</evidence>
<proteinExistence type="predicted"/>
<reference evidence="3 4" key="1">
    <citation type="journal article" date="2020" name="Int. J. Syst. Evol. Microbiol.">
        <title>Reclassification of Streptomyces castelarensis and Streptomyces sporoclivatus as later heterotypic synonyms of Streptomyces antimycoticus.</title>
        <authorList>
            <person name="Komaki H."/>
            <person name="Tamura T."/>
        </authorList>
    </citation>
    <scope>NUCLEOTIDE SEQUENCE [LARGE SCALE GENOMIC DNA]</scope>
    <source>
        <strain evidence="1 4">NBRC 100767</strain>
        <strain evidence="2 3">NBRC 12839</strain>
    </source>
</reference>
<organism evidence="2 3">
    <name type="scientific">Streptomyces antimycoticus</name>
    <dbReference type="NCBI Taxonomy" id="68175"/>
    <lineage>
        <taxon>Bacteria</taxon>
        <taxon>Bacillati</taxon>
        <taxon>Actinomycetota</taxon>
        <taxon>Actinomycetes</taxon>
        <taxon>Kitasatosporales</taxon>
        <taxon>Streptomycetaceae</taxon>
        <taxon>Streptomyces</taxon>
        <taxon>Streptomyces violaceusniger group</taxon>
    </lineage>
</organism>
<dbReference type="EMBL" id="BJHV01000001">
    <property type="protein sequence ID" value="GDY41041.1"/>
    <property type="molecule type" value="Genomic_DNA"/>
</dbReference>
<gene>
    <name evidence="2" type="ORF">SANT12839_019230</name>
    <name evidence="1" type="ORF">SSPO_081260</name>
</gene>
<evidence type="ECO:0000313" key="1">
    <source>
        <dbReference type="EMBL" id="BBJ45408.1"/>
    </source>
</evidence>
<dbReference type="Proteomes" id="UP000463951">
    <property type="component" value="Chromosome"/>
</dbReference>
<protein>
    <submittedName>
        <fullName evidence="2">Uncharacterized protein</fullName>
    </submittedName>
</protein>